<proteinExistence type="predicted"/>
<accession>A0A4C1Y5F9</accession>
<name>A0A4C1Y5F9_EUMVA</name>
<comment type="caution">
    <text evidence="1">The sequence shown here is derived from an EMBL/GenBank/DDBJ whole genome shotgun (WGS) entry which is preliminary data.</text>
</comment>
<dbReference type="Proteomes" id="UP000299102">
    <property type="component" value="Unassembled WGS sequence"/>
</dbReference>
<keyword evidence="2" id="KW-1185">Reference proteome</keyword>
<sequence length="156" mass="17418">MFAEHIGGIFGTRQGRPAPGAVSVVETSRYLASAHDPPDSGQVKLLIRFISWRAGPCTVVINSFQSTLSQTQEGLRANSLGFKGKFYRGFELSCLTTISVTTIRRGRGYVTVSSPHNGGLSRWALRNHIRMVSLTLRCECVRAHLYEMDYVRERQI</sequence>
<protein>
    <submittedName>
        <fullName evidence="1">Uncharacterized protein</fullName>
    </submittedName>
</protein>
<evidence type="ECO:0000313" key="1">
    <source>
        <dbReference type="EMBL" id="GBP69777.1"/>
    </source>
</evidence>
<gene>
    <name evidence="1" type="ORF">EVAR_40257_1</name>
</gene>
<evidence type="ECO:0000313" key="2">
    <source>
        <dbReference type="Proteomes" id="UP000299102"/>
    </source>
</evidence>
<dbReference type="EMBL" id="BGZK01001052">
    <property type="protein sequence ID" value="GBP69777.1"/>
    <property type="molecule type" value="Genomic_DNA"/>
</dbReference>
<organism evidence="1 2">
    <name type="scientific">Eumeta variegata</name>
    <name type="common">Bagworm moth</name>
    <name type="synonym">Eumeta japonica</name>
    <dbReference type="NCBI Taxonomy" id="151549"/>
    <lineage>
        <taxon>Eukaryota</taxon>
        <taxon>Metazoa</taxon>
        <taxon>Ecdysozoa</taxon>
        <taxon>Arthropoda</taxon>
        <taxon>Hexapoda</taxon>
        <taxon>Insecta</taxon>
        <taxon>Pterygota</taxon>
        <taxon>Neoptera</taxon>
        <taxon>Endopterygota</taxon>
        <taxon>Lepidoptera</taxon>
        <taxon>Glossata</taxon>
        <taxon>Ditrysia</taxon>
        <taxon>Tineoidea</taxon>
        <taxon>Psychidae</taxon>
        <taxon>Oiketicinae</taxon>
        <taxon>Eumeta</taxon>
    </lineage>
</organism>
<dbReference type="AlphaFoldDB" id="A0A4C1Y5F9"/>
<reference evidence="1 2" key="1">
    <citation type="journal article" date="2019" name="Commun. Biol.">
        <title>The bagworm genome reveals a unique fibroin gene that provides high tensile strength.</title>
        <authorList>
            <person name="Kono N."/>
            <person name="Nakamura H."/>
            <person name="Ohtoshi R."/>
            <person name="Tomita M."/>
            <person name="Numata K."/>
            <person name="Arakawa K."/>
        </authorList>
    </citation>
    <scope>NUCLEOTIDE SEQUENCE [LARGE SCALE GENOMIC DNA]</scope>
</reference>